<protein>
    <submittedName>
        <fullName evidence="6">TetR/AcrR family transcriptional regulator</fullName>
    </submittedName>
</protein>
<dbReference type="PANTHER" id="PTHR30055">
    <property type="entry name" value="HTH-TYPE TRANSCRIPTIONAL REGULATOR RUTR"/>
    <property type="match status" value="1"/>
</dbReference>
<dbReference type="EMBL" id="JACKVK010000015">
    <property type="protein sequence ID" value="MCV7424469.1"/>
    <property type="molecule type" value="Genomic_DNA"/>
</dbReference>
<dbReference type="AlphaFoldDB" id="A0A9X2Z8A3"/>
<keyword evidence="1" id="KW-0805">Transcription regulation</keyword>
<evidence type="ECO:0000313" key="7">
    <source>
        <dbReference type="Proteomes" id="UP001141629"/>
    </source>
</evidence>
<reference evidence="6" key="1">
    <citation type="submission" date="2020-07" db="EMBL/GenBank/DDBJ databases">
        <authorList>
            <person name="Pettersson B.M.F."/>
            <person name="Behra P.R.K."/>
            <person name="Ramesh M."/>
            <person name="Das S."/>
            <person name="Dasgupta S."/>
            <person name="Kirsebom L.A."/>
        </authorList>
    </citation>
    <scope>NUCLEOTIDE SEQUENCE</scope>
    <source>
        <strain evidence="6">DSM 44838</strain>
    </source>
</reference>
<dbReference type="GO" id="GO:0000976">
    <property type="term" value="F:transcription cis-regulatory region binding"/>
    <property type="evidence" value="ECO:0007669"/>
    <property type="project" value="TreeGrafter"/>
</dbReference>
<dbReference type="InterPro" id="IPR009057">
    <property type="entry name" value="Homeodomain-like_sf"/>
</dbReference>
<evidence type="ECO:0000256" key="1">
    <source>
        <dbReference type="ARBA" id="ARBA00023015"/>
    </source>
</evidence>
<dbReference type="PRINTS" id="PR00455">
    <property type="entry name" value="HTHTETR"/>
</dbReference>
<dbReference type="InterPro" id="IPR011075">
    <property type="entry name" value="TetR_C"/>
</dbReference>
<sequence length="227" mass="24234">MTMAINSIYANASFTIMSGMPKTEASLDAEPPVGRKRGRPVSTQARRAVLDAAVGLLDERGVAGFTVDEVARRSGVSKATIYKHWTNGFDLAASAYGDIATTAVPVKDSGDAVRDLTDQVRRLARFYASARGRVVAQILGAAPSQDQGTTTLRDAFFSQRRAATAALIRQGQSRGQLRPDLDPELTIDLLFGPVVFRMFNGLGPLNDTEARAVADMGMRAIALSTGT</sequence>
<gene>
    <name evidence="6" type="ORF">H7K45_28390</name>
</gene>
<feature type="DNA-binding region" description="H-T-H motif" evidence="4">
    <location>
        <begin position="66"/>
        <end position="85"/>
    </location>
</feature>
<evidence type="ECO:0000256" key="3">
    <source>
        <dbReference type="ARBA" id="ARBA00023163"/>
    </source>
</evidence>
<accession>A0A9X2Z8A3</accession>
<evidence type="ECO:0000313" key="6">
    <source>
        <dbReference type="EMBL" id="MCV7424469.1"/>
    </source>
</evidence>
<reference evidence="6" key="2">
    <citation type="journal article" date="2022" name="BMC Genomics">
        <title>Comparative genome analysis of mycobacteria focusing on tRNA and non-coding RNA.</title>
        <authorList>
            <person name="Behra P.R.K."/>
            <person name="Pettersson B.M.F."/>
            <person name="Ramesh M."/>
            <person name="Das S."/>
            <person name="Dasgupta S."/>
            <person name="Kirsebom L.A."/>
        </authorList>
    </citation>
    <scope>NUCLEOTIDE SEQUENCE</scope>
    <source>
        <strain evidence="6">DSM 44838</strain>
    </source>
</reference>
<keyword evidence="7" id="KW-1185">Reference proteome</keyword>
<dbReference type="PROSITE" id="PS50977">
    <property type="entry name" value="HTH_TETR_2"/>
    <property type="match status" value="1"/>
</dbReference>
<keyword evidence="3" id="KW-0804">Transcription</keyword>
<dbReference type="InterPro" id="IPR050109">
    <property type="entry name" value="HTH-type_TetR-like_transc_reg"/>
</dbReference>
<dbReference type="InterPro" id="IPR036271">
    <property type="entry name" value="Tet_transcr_reg_TetR-rel_C_sf"/>
</dbReference>
<dbReference type="SUPFAM" id="SSF46689">
    <property type="entry name" value="Homeodomain-like"/>
    <property type="match status" value="1"/>
</dbReference>
<dbReference type="Gene3D" id="1.10.357.10">
    <property type="entry name" value="Tetracycline Repressor, domain 2"/>
    <property type="match status" value="1"/>
</dbReference>
<dbReference type="InterPro" id="IPR001647">
    <property type="entry name" value="HTH_TetR"/>
</dbReference>
<comment type="caution">
    <text evidence="6">The sequence shown here is derived from an EMBL/GenBank/DDBJ whole genome shotgun (WGS) entry which is preliminary data.</text>
</comment>
<evidence type="ECO:0000256" key="2">
    <source>
        <dbReference type="ARBA" id="ARBA00023125"/>
    </source>
</evidence>
<organism evidence="6 7">
    <name type="scientific">Mycobacterium yunnanensis</name>
    <dbReference type="NCBI Taxonomy" id="368477"/>
    <lineage>
        <taxon>Bacteria</taxon>
        <taxon>Bacillati</taxon>
        <taxon>Actinomycetota</taxon>
        <taxon>Actinomycetes</taxon>
        <taxon>Mycobacteriales</taxon>
        <taxon>Mycobacteriaceae</taxon>
        <taxon>Mycobacterium</taxon>
    </lineage>
</organism>
<dbReference type="Pfam" id="PF16859">
    <property type="entry name" value="TetR_C_11"/>
    <property type="match status" value="1"/>
</dbReference>
<dbReference type="GO" id="GO:0003700">
    <property type="term" value="F:DNA-binding transcription factor activity"/>
    <property type="evidence" value="ECO:0007669"/>
    <property type="project" value="TreeGrafter"/>
</dbReference>
<dbReference type="PANTHER" id="PTHR30055:SF148">
    <property type="entry name" value="TETR-FAMILY TRANSCRIPTIONAL REGULATOR"/>
    <property type="match status" value="1"/>
</dbReference>
<name>A0A9X2Z8A3_9MYCO</name>
<dbReference type="Gene3D" id="1.10.10.60">
    <property type="entry name" value="Homeodomain-like"/>
    <property type="match status" value="1"/>
</dbReference>
<evidence type="ECO:0000256" key="4">
    <source>
        <dbReference type="PROSITE-ProRule" id="PRU00335"/>
    </source>
</evidence>
<keyword evidence="2 4" id="KW-0238">DNA-binding</keyword>
<feature type="domain" description="HTH tetR-type" evidence="5">
    <location>
        <begin position="43"/>
        <end position="103"/>
    </location>
</feature>
<dbReference type="Pfam" id="PF00440">
    <property type="entry name" value="TetR_N"/>
    <property type="match status" value="1"/>
</dbReference>
<dbReference type="SUPFAM" id="SSF48498">
    <property type="entry name" value="Tetracyclin repressor-like, C-terminal domain"/>
    <property type="match status" value="1"/>
</dbReference>
<evidence type="ECO:0000259" key="5">
    <source>
        <dbReference type="PROSITE" id="PS50977"/>
    </source>
</evidence>
<proteinExistence type="predicted"/>
<dbReference type="Proteomes" id="UP001141629">
    <property type="component" value="Unassembled WGS sequence"/>
</dbReference>